<feature type="domain" description="Carboxylesterase type B" evidence="6">
    <location>
        <begin position="45"/>
        <end position="556"/>
    </location>
</feature>
<sequence length="573" mass="63834">MRREALFAVLLCAVGLVACGRDTGRGRSPSNCRNKTTSTSASEFPEVQTPLGRLRGSILQSLDGKAIFSFRGVRYAQPPVGELRFKSPVPVGPWNGVKNATKDGSRCPSTQNTNDTSEDCLFLNVYTTKLPHNTRNPQRPVIVFLHPSAYYVFSGTSDLYGPQYLMDEDIVLVTINYRLGALGFLSTGDSVLPGNNGLKDQVMALRWVQHNIASFGGNPGSVTIAGDSTGAVSAYLHMLSPMSRGLFHKIIAMSGADLTNGVKNPLQQAREQARLLNCPDTTSEEIVNCLKGKDALEIAKTGEYFYDLTRNLTSSFAFVIERESGDGVEKFLPADVAEQFLHGNFSHVPVMTGTTKDELAYIPKEFLRSNVSQNLKENFVSIVLNYVLQEINAPGSNEIAAELTKFYLNDEPITNASGDALGKFYSDIIINYPVYSTVKIMSQLNTAPVYYYHFTYQGRYSWTYIPGTQTPDGVSHTDDLLYLFYTSTIFPEFVESDPEYTTVKRMTKMWANFVKTGNPTSEKTDLVNVDWQALKPRTPRYLEIGSQLAMRQDFYQKDRMQLLERLFPVTNIS</sequence>
<evidence type="ECO:0000256" key="1">
    <source>
        <dbReference type="ARBA" id="ARBA00005964"/>
    </source>
</evidence>
<evidence type="ECO:0000256" key="2">
    <source>
        <dbReference type="ARBA" id="ARBA00022487"/>
    </source>
</evidence>
<dbReference type="PROSITE" id="PS00122">
    <property type="entry name" value="CARBOXYLESTERASE_B_1"/>
    <property type="match status" value="1"/>
</dbReference>
<dbReference type="GO" id="GO:0052689">
    <property type="term" value="F:carboxylic ester hydrolase activity"/>
    <property type="evidence" value="ECO:0007669"/>
    <property type="project" value="UniProtKB-KW"/>
</dbReference>
<name>A0A8E5NIX2_SCHGR</name>
<keyword evidence="2" id="KW-0719">Serine esterase</keyword>
<keyword evidence="3 5" id="KW-0378">Hydrolase</keyword>
<dbReference type="PROSITE" id="PS51257">
    <property type="entry name" value="PROKAR_LIPOPROTEIN"/>
    <property type="match status" value="1"/>
</dbReference>
<reference evidence="7" key="1">
    <citation type="journal article" date="2021" name="J. Neurophysiol.">
        <title>Gene transcription changes in a locust model of noise-induced deafness.</title>
        <authorList>
            <person name="French A.S."/>
            <person name="Warren B."/>
        </authorList>
    </citation>
    <scope>NUCLEOTIDE SEQUENCE</scope>
</reference>
<dbReference type="EMBL" id="MW962440">
    <property type="protein sequence ID" value="QVD39206.1"/>
    <property type="molecule type" value="mRNA"/>
</dbReference>
<protein>
    <recommendedName>
        <fullName evidence="5">Carboxylic ester hydrolase</fullName>
        <ecNumber evidence="5">3.1.1.-</ecNumber>
    </recommendedName>
</protein>
<keyword evidence="5" id="KW-0732">Signal</keyword>
<proteinExistence type="evidence at transcript level"/>
<dbReference type="EC" id="3.1.1.-" evidence="5"/>
<dbReference type="Gene3D" id="3.40.50.1820">
    <property type="entry name" value="alpha/beta hydrolase"/>
    <property type="match status" value="1"/>
</dbReference>
<evidence type="ECO:0000256" key="5">
    <source>
        <dbReference type="RuleBase" id="RU361235"/>
    </source>
</evidence>
<dbReference type="InterPro" id="IPR002018">
    <property type="entry name" value="CarbesteraseB"/>
</dbReference>
<dbReference type="PANTHER" id="PTHR43142:SF1">
    <property type="entry name" value="CARBOXYLIC ESTER HYDROLASE"/>
    <property type="match status" value="1"/>
</dbReference>
<dbReference type="OrthoDB" id="408631at2759"/>
<dbReference type="InterPro" id="IPR029058">
    <property type="entry name" value="AB_hydrolase_fold"/>
</dbReference>
<evidence type="ECO:0000256" key="4">
    <source>
        <dbReference type="ARBA" id="ARBA00023180"/>
    </source>
</evidence>
<organism evidence="7">
    <name type="scientific">Schistocerca gregaria</name>
    <name type="common">Desert locust</name>
    <name type="synonym">Gryllus gregarius</name>
    <dbReference type="NCBI Taxonomy" id="7010"/>
    <lineage>
        <taxon>Eukaryota</taxon>
        <taxon>Metazoa</taxon>
        <taxon>Ecdysozoa</taxon>
        <taxon>Arthropoda</taxon>
        <taxon>Hexapoda</taxon>
        <taxon>Insecta</taxon>
        <taxon>Pterygota</taxon>
        <taxon>Neoptera</taxon>
        <taxon>Polyneoptera</taxon>
        <taxon>Orthoptera</taxon>
        <taxon>Caelifera</taxon>
        <taxon>Acrididea</taxon>
        <taxon>Acridomorpha</taxon>
        <taxon>Acridoidea</taxon>
        <taxon>Acrididae</taxon>
        <taxon>Cyrtacanthacridinae</taxon>
        <taxon>Schistocerca</taxon>
    </lineage>
</organism>
<accession>A0A8E5NIX2</accession>
<dbReference type="AlphaFoldDB" id="A0A8E5NIX2"/>
<dbReference type="InterPro" id="IPR019826">
    <property type="entry name" value="Carboxylesterase_B_AS"/>
</dbReference>
<feature type="chain" id="PRO_5034655458" description="Carboxylic ester hydrolase" evidence="5">
    <location>
        <begin position="20"/>
        <end position="573"/>
    </location>
</feature>
<evidence type="ECO:0000313" key="7">
    <source>
        <dbReference type="EMBL" id="QVD39206.1"/>
    </source>
</evidence>
<comment type="similarity">
    <text evidence="1 5">Belongs to the type-B carboxylesterase/lipase family.</text>
</comment>
<dbReference type="SUPFAM" id="SSF53474">
    <property type="entry name" value="alpha/beta-Hydrolases"/>
    <property type="match status" value="1"/>
</dbReference>
<dbReference type="PANTHER" id="PTHR43142">
    <property type="entry name" value="CARBOXYLIC ESTER HYDROLASE"/>
    <property type="match status" value="1"/>
</dbReference>
<evidence type="ECO:0000256" key="3">
    <source>
        <dbReference type="ARBA" id="ARBA00022801"/>
    </source>
</evidence>
<feature type="signal peptide" evidence="5">
    <location>
        <begin position="1"/>
        <end position="19"/>
    </location>
</feature>
<keyword evidence="4" id="KW-0325">Glycoprotein</keyword>
<evidence type="ECO:0000259" key="6">
    <source>
        <dbReference type="Pfam" id="PF00135"/>
    </source>
</evidence>
<dbReference type="Pfam" id="PF00135">
    <property type="entry name" value="COesterase"/>
    <property type="match status" value="1"/>
</dbReference>